<dbReference type="Proteomes" id="UP000316781">
    <property type="component" value="Unassembled WGS sequence"/>
</dbReference>
<keyword evidence="3" id="KW-0808">Transferase</keyword>
<comment type="caution">
    <text evidence="3">The sequence shown here is derived from an EMBL/GenBank/DDBJ whole genome shotgun (WGS) entry which is preliminary data.</text>
</comment>
<evidence type="ECO:0000313" key="3">
    <source>
        <dbReference type="EMBL" id="TRL36318.1"/>
    </source>
</evidence>
<evidence type="ECO:0000259" key="2">
    <source>
        <dbReference type="Pfam" id="PF13439"/>
    </source>
</evidence>
<dbReference type="PANTHER" id="PTHR12526:SF637">
    <property type="entry name" value="GLYCOSYLTRANSFERASE EPSF-RELATED"/>
    <property type="match status" value="1"/>
</dbReference>
<dbReference type="SUPFAM" id="SSF53756">
    <property type="entry name" value="UDP-Glycosyltransferase/glycogen phosphorylase"/>
    <property type="match status" value="1"/>
</dbReference>
<dbReference type="PANTHER" id="PTHR12526">
    <property type="entry name" value="GLYCOSYLTRANSFERASE"/>
    <property type="match status" value="1"/>
</dbReference>
<dbReference type="Pfam" id="PF00534">
    <property type="entry name" value="Glycos_transf_1"/>
    <property type="match status" value="1"/>
</dbReference>
<dbReference type="AlphaFoldDB" id="A0A549T353"/>
<accession>A0A549T353</accession>
<dbReference type="Gene3D" id="3.40.50.2000">
    <property type="entry name" value="Glycogen Phosphorylase B"/>
    <property type="match status" value="2"/>
</dbReference>
<dbReference type="InterPro" id="IPR028098">
    <property type="entry name" value="Glyco_trans_4-like_N"/>
</dbReference>
<dbReference type="EMBL" id="VJMF01000022">
    <property type="protein sequence ID" value="TRL36318.1"/>
    <property type="molecule type" value="Genomic_DNA"/>
</dbReference>
<reference evidence="3 4" key="1">
    <citation type="submission" date="2019-07" db="EMBL/GenBank/DDBJ databases">
        <title>Ln-dependent methylotrophs.</title>
        <authorList>
            <person name="Tani A."/>
        </authorList>
    </citation>
    <scope>NUCLEOTIDE SEQUENCE [LARGE SCALE GENOMIC DNA]</scope>
    <source>
        <strain evidence="3 4">SM89A</strain>
    </source>
</reference>
<feature type="domain" description="Glycosyl transferase family 1" evidence="1">
    <location>
        <begin position="201"/>
        <end position="347"/>
    </location>
</feature>
<protein>
    <submittedName>
        <fullName evidence="3">Glycosyltransferase family 4 protein</fullName>
    </submittedName>
</protein>
<organism evidence="3 4">
    <name type="scientific">Methylosinus sporium</name>
    <dbReference type="NCBI Taxonomy" id="428"/>
    <lineage>
        <taxon>Bacteria</taxon>
        <taxon>Pseudomonadati</taxon>
        <taxon>Pseudomonadota</taxon>
        <taxon>Alphaproteobacteria</taxon>
        <taxon>Hyphomicrobiales</taxon>
        <taxon>Methylocystaceae</taxon>
        <taxon>Methylosinus</taxon>
    </lineage>
</organism>
<dbReference type="Pfam" id="PF13439">
    <property type="entry name" value="Glyco_transf_4"/>
    <property type="match status" value="1"/>
</dbReference>
<gene>
    <name evidence="3" type="ORF">FM996_05170</name>
</gene>
<evidence type="ECO:0000259" key="1">
    <source>
        <dbReference type="Pfam" id="PF00534"/>
    </source>
</evidence>
<dbReference type="GO" id="GO:0016757">
    <property type="term" value="F:glycosyltransferase activity"/>
    <property type="evidence" value="ECO:0007669"/>
    <property type="project" value="InterPro"/>
</dbReference>
<feature type="domain" description="Glycosyltransferase subfamily 4-like N-terminal" evidence="2">
    <location>
        <begin position="20"/>
        <end position="193"/>
    </location>
</feature>
<name>A0A549T353_METSR</name>
<dbReference type="RefSeq" id="WP_142862132.1">
    <property type="nucleotide sequence ID" value="NZ_VJMF01000022.1"/>
</dbReference>
<dbReference type="InterPro" id="IPR001296">
    <property type="entry name" value="Glyco_trans_1"/>
</dbReference>
<proteinExistence type="predicted"/>
<evidence type="ECO:0000313" key="4">
    <source>
        <dbReference type="Proteomes" id="UP000316781"/>
    </source>
</evidence>
<sequence length="393" mass="43887">MEPRRTLEIVQVVQEFSREGGVENVAFELAKAFSRAGVRNRVIAAAVAEDDDAAAAIERVAPWLSHIPTRGPLRYFGRLIVVPLFTIAATLALTRRAPAAQIIGHGDCLRGDVLVVHSVNAESLLQKRKAGKWSWRLNPMHYWVAMRDRWMIGGLRYRKFVAVSTRVREELQFHYKVPAERICVIYNGIDLDRFQASEHARAKIRQAFAIPRDARLLLFVGHEFERKGLAPLVEALALLDERYWLTVVGSDNPARYRKLAGAAKDQLVFCGARRDVEAFYAAADAFVLPTVYETFSLVCMEAMAAGLPVFATRVGGIEDYLKDGVNGFAIERDAHDIADKLRAAFDDVADFAALRAGARATAEAFGWDAVAAKYLDFLDEMRKAGPEPRARKR</sequence>
<dbReference type="CDD" id="cd03801">
    <property type="entry name" value="GT4_PimA-like"/>
    <property type="match status" value="1"/>
</dbReference>